<dbReference type="KEGG" id="adu:107477813"/>
<dbReference type="GeneID" id="107477813"/>
<dbReference type="AlphaFoldDB" id="A0A6P4CMQ3"/>
<dbReference type="OrthoDB" id="696781at2759"/>
<dbReference type="PANTHER" id="PTHR32411">
    <property type="entry name" value="CYSTEINE-RICH REPEAT SECRETORY PROTEIN 38-RELATED"/>
    <property type="match status" value="1"/>
</dbReference>
<feature type="chain" id="PRO_5027998253" evidence="6">
    <location>
        <begin position="26"/>
        <end position="312"/>
    </location>
</feature>
<comment type="subcellular location">
    <subcellularLocation>
        <location evidence="1">Secreted</location>
    </subcellularLocation>
</comment>
<sequence>MPLCKFFPLLLFLTLISLLNHHTVSFSGEEDLTHLCLDSENYTTNDPYDKNLRQLLIYLTAEAPTNGFAMASKGQGQSRIHGLAFCRGDLSFRDCWNCVVRASGDMLTSCPNNKAATIFRENCTIRYSNEDFFGQITTNTSSSWFCWRTASSSKAMTKNAVFGQRVQEFLTQLCEEAGLQTKMYASGMSELDEFHTLYGLAQCSRDLSTVDCMKCLNESVSYVELPQCGKEREGVRVYSESCRVRYELYPFLNDHSHYPIPSPIPLPPSSVPHDAVSPNPAPTSSSDKAFEGSTLIGLSSSSVLLFVITMVW</sequence>
<dbReference type="RefSeq" id="XP_015953367.1">
    <property type="nucleotide sequence ID" value="XM_016097881.3"/>
</dbReference>
<comment type="similarity">
    <text evidence="5">Belongs to the cysteine-rich repeat secretory protein family.</text>
</comment>
<evidence type="ECO:0000256" key="5">
    <source>
        <dbReference type="ARBA" id="ARBA00038515"/>
    </source>
</evidence>
<dbReference type="InterPro" id="IPR038408">
    <property type="entry name" value="GNK2_sf"/>
</dbReference>
<keyword evidence="4" id="KW-0677">Repeat</keyword>
<gene>
    <name evidence="9" type="primary">LOC107477813</name>
</gene>
<dbReference type="Pfam" id="PF01657">
    <property type="entry name" value="Stress-antifung"/>
    <property type="match status" value="2"/>
</dbReference>
<accession>A0A6P4CMQ3</accession>
<dbReference type="CDD" id="cd23509">
    <property type="entry name" value="Gnk2-like"/>
    <property type="match status" value="2"/>
</dbReference>
<evidence type="ECO:0000256" key="6">
    <source>
        <dbReference type="SAM" id="SignalP"/>
    </source>
</evidence>
<dbReference type="PROSITE" id="PS51473">
    <property type="entry name" value="GNK2"/>
    <property type="match status" value="2"/>
</dbReference>
<dbReference type="InterPro" id="IPR050581">
    <property type="entry name" value="CRR_secretory_protein"/>
</dbReference>
<reference evidence="9" key="2">
    <citation type="submission" date="2025-08" db="UniProtKB">
        <authorList>
            <consortium name="RefSeq"/>
        </authorList>
    </citation>
    <scope>IDENTIFICATION</scope>
    <source>
        <tissue evidence="9">Whole plant</tissue>
    </source>
</reference>
<dbReference type="GO" id="GO:0005576">
    <property type="term" value="C:extracellular region"/>
    <property type="evidence" value="ECO:0007669"/>
    <property type="project" value="UniProtKB-SubCell"/>
</dbReference>
<evidence type="ECO:0000256" key="4">
    <source>
        <dbReference type="ARBA" id="ARBA00022737"/>
    </source>
</evidence>
<feature type="domain" description="Gnk2-homologous" evidence="7">
    <location>
        <begin position="30"/>
        <end position="132"/>
    </location>
</feature>
<keyword evidence="2" id="KW-0964">Secreted</keyword>
<evidence type="ECO:0000259" key="7">
    <source>
        <dbReference type="PROSITE" id="PS51473"/>
    </source>
</evidence>
<keyword evidence="8" id="KW-1185">Reference proteome</keyword>
<dbReference type="PANTHER" id="PTHR32411:SF43">
    <property type="entry name" value="CYSTEINE-RICH REPEAT SECRETORY PROTEIN 38"/>
    <property type="match status" value="1"/>
</dbReference>
<dbReference type="Proteomes" id="UP000515211">
    <property type="component" value="Chromosome 3"/>
</dbReference>
<feature type="signal peptide" evidence="6">
    <location>
        <begin position="1"/>
        <end position="25"/>
    </location>
</feature>
<evidence type="ECO:0000256" key="3">
    <source>
        <dbReference type="ARBA" id="ARBA00022729"/>
    </source>
</evidence>
<evidence type="ECO:0000313" key="9">
    <source>
        <dbReference type="RefSeq" id="XP_015953367.1"/>
    </source>
</evidence>
<evidence type="ECO:0000313" key="8">
    <source>
        <dbReference type="Proteomes" id="UP000515211"/>
    </source>
</evidence>
<evidence type="ECO:0000256" key="1">
    <source>
        <dbReference type="ARBA" id="ARBA00004613"/>
    </source>
</evidence>
<proteinExistence type="inferred from homology"/>
<dbReference type="Gene3D" id="3.30.430.20">
    <property type="entry name" value="Gnk2 domain, C-X8-C-X2-C motif"/>
    <property type="match status" value="2"/>
</dbReference>
<feature type="domain" description="Gnk2-homologous" evidence="7">
    <location>
        <begin position="144"/>
        <end position="251"/>
    </location>
</feature>
<organism evidence="8 9">
    <name type="scientific">Arachis duranensis</name>
    <name type="common">Wild peanut</name>
    <dbReference type="NCBI Taxonomy" id="130453"/>
    <lineage>
        <taxon>Eukaryota</taxon>
        <taxon>Viridiplantae</taxon>
        <taxon>Streptophyta</taxon>
        <taxon>Embryophyta</taxon>
        <taxon>Tracheophyta</taxon>
        <taxon>Spermatophyta</taxon>
        <taxon>Magnoliopsida</taxon>
        <taxon>eudicotyledons</taxon>
        <taxon>Gunneridae</taxon>
        <taxon>Pentapetalae</taxon>
        <taxon>rosids</taxon>
        <taxon>fabids</taxon>
        <taxon>Fabales</taxon>
        <taxon>Fabaceae</taxon>
        <taxon>Papilionoideae</taxon>
        <taxon>50 kb inversion clade</taxon>
        <taxon>dalbergioids sensu lato</taxon>
        <taxon>Dalbergieae</taxon>
        <taxon>Pterocarpus clade</taxon>
        <taxon>Arachis</taxon>
    </lineage>
</organism>
<dbReference type="InterPro" id="IPR002902">
    <property type="entry name" value="GNK2"/>
</dbReference>
<reference evidence="8" key="1">
    <citation type="journal article" date="2016" name="Nat. Genet.">
        <title>The genome sequences of Arachis duranensis and Arachis ipaensis, the diploid ancestors of cultivated peanut.</title>
        <authorList>
            <person name="Bertioli D.J."/>
            <person name="Cannon S.B."/>
            <person name="Froenicke L."/>
            <person name="Huang G."/>
            <person name="Farmer A.D."/>
            <person name="Cannon E.K."/>
            <person name="Liu X."/>
            <person name="Gao D."/>
            <person name="Clevenger J."/>
            <person name="Dash S."/>
            <person name="Ren L."/>
            <person name="Moretzsohn M.C."/>
            <person name="Shirasawa K."/>
            <person name="Huang W."/>
            <person name="Vidigal B."/>
            <person name="Abernathy B."/>
            <person name="Chu Y."/>
            <person name="Niederhuth C.E."/>
            <person name="Umale P."/>
            <person name="Araujo A.C."/>
            <person name="Kozik A."/>
            <person name="Kim K.D."/>
            <person name="Burow M.D."/>
            <person name="Varshney R.K."/>
            <person name="Wang X."/>
            <person name="Zhang X."/>
            <person name="Barkley N."/>
            <person name="Guimaraes P.M."/>
            <person name="Isobe S."/>
            <person name="Guo B."/>
            <person name="Liao B."/>
            <person name="Stalker H.T."/>
            <person name="Schmitz R.J."/>
            <person name="Scheffler B.E."/>
            <person name="Leal-Bertioli S.C."/>
            <person name="Xun X."/>
            <person name="Jackson S.A."/>
            <person name="Michelmore R."/>
            <person name="Ozias-Akins P."/>
        </authorList>
    </citation>
    <scope>NUCLEOTIDE SEQUENCE [LARGE SCALE GENOMIC DNA]</scope>
    <source>
        <strain evidence="8">cv. V14167</strain>
    </source>
</reference>
<protein>
    <submittedName>
        <fullName evidence="9">Cysteine-rich repeat secretory protein 38</fullName>
    </submittedName>
</protein>
<keyword evidence="3 6" id="KW-0732">Signal</keyword>
<evidence type="ECO:0000256" key="2">
    <source>
        <dbReference type="ARBA" id="ARBA00022525"/>
    </source>
</evidence>
<name>A0A6P4CMQ3_ARADU</name>